<dbReference type="AlphaFoldDB" id="A0A9P4XW30"/>
<dbReference type="Proteomes" id="UP000803844">
    <property type="component" value="Unassembled WGS sequence"/>
</dbReference>
<dbReference type="GeneID" id="63841737"/>
<dbReference type="EMBL" id="MU032350">
    <property type="protein sequence ID" value="KAF3762073.1"/>
    <property type="molecule type" value="Genomic_DNA"/>
</dbReference>
<keyword evidence="2" id="KW-1185">Reference proteome</keyword>
<organism evidence="1 2">
    <name type="scientific">Cryphonectria parasitica (strain ATCC 38755 / EP155)</name>
    <dbReference type="NCBI Taxonomy" id="660469"/>
    <lineage>
        <taxon>Eukaryota</taxon>
        <taxon>Fungi</taxon>
        <taxon>Dikarya</taxon>
        <taxon>Ascomycota</taxon>
        <taxon>Pezizomycotina</taxon>
        <taxon>Sordariomycetes</taxon>
        <taxon>Sordariomycetidae</taxon>
        <taxon>Diaporthales</taxon>
        <taxon>Cryphonectriaceae</taxon>
        <taxon>Cryphonectria-Endothia species complex</taxon>
        <taxon>Cryphonectria</taxon>
    </lineage>
</organism>
<evidence type="ECO:0000313" key="1">
    <source>
        <dbReference type="EMBL" id="KAF3762073.1"/>
    </source>
</evidence>
<protein>
    <submittedName>
        <fullName evidence="1">Uncharacterized protein</fullName>
    </submittedName>
</protein>
<gene>
    <name evidence="1" type="ORF">M406DRAFT_58746</name>
</gene>
<dbReference type="RefSeq" id="XP_040773052.1">
    <property type="nucleotide sequence ID" value="XM_040924608.1"/>
</dbReference>
<comment type="caution">
    <text evidence="1">The sequence shown here is derived from an EMBL/GenBank/DDBJ whole genome shotgun (WGS) entry which is preliminary data.</text>
</comment>
<accession>A0A9P4XW30</accession>
<reference evidence="1" key="1">
    <citation type="journal article" date="2020" name="Phytopathology">
        <title>Genome sequence of the chestnut blight fungus Cryphonectria parasitica EP155: A fundamental resource for an archetypical invasive plant pathogen.</title>
        <authorList>
            <person name="Crouch J.A."/>
            <person name="Dawe A."/>
            <person name="Aerts A."/>
            <person name="Barry K."/>
            <person name="Churchill A.C.L."/>
            <person name="Grimwood J."/>
            <person name="Hillman B."/>
            <person name="Milgroom M.G."/>
            <person name="Pangilinan J."/>
            <person name="Smith M."/>
            <person name="Salamov A."/>
            <person name="Schmutz J."/>
            <person name="Yadav J."/>
            <person name="Grigoriev I.V."/>
            <person name="Nuss D."/>
        </authorList>
    </citation>
    <scope>NUCLEOTIDE SEQUENCE</scope>
    <source>
        <strain evidence="1">EP155</strain>
    </source>
</reference>
<name>A0A9P4XW30_CRYP1</name>
<proteinExistence type="predicted"/>
<sequence>MSRRAFSLLLDQGAEGAAARCQTIIAPASLDGVPLTNISTTACVITPSQRCAIPNQHLKSAVRKPLHNLHCKGFSLVDYDPSRGVAPYTWFSP</sequence>
<evidence type="ECO:0000313" key="2">
    <source>
        <dbReference type="Proteomes" id="UP000803844"/>
    </source>
</evidence>